<evidence type="ECO:0000256" key="3">
    <source>
        <dbReference type="ARBA" id="ARBA00011738"/>
    </source>
</evidence>
<evidence type="ECO:0000256" key="2">
    <source>
        <dbReference type="ARBA" id="ARBA00008107"/>
    </source>
</evidence>
<dbReference type="RefSeq" id="WP_133628772.1">
    <property type="nucleotide sequence ID" value="NZ_SOAZ01000020.1"/>
</dbReference>
<dbReference type="OrthoDB" id="9814256at2"/>
<evidence type="ECO:0000256" key="7">
    <source>
        <dbReference type="PIRNR" id="PIRNR003107"/>
    </source>
</evidence>
<dbReference type="PANTHER" id="PTHR42930:SF3">
    <property type="entry name" value="PHOSPHATE-SPECIFIC TRANSPORT SYSTEM ACCESSORY PROTEIN PHOU"/>
    <property type="match status" value="1"/>
</dbReference>
<dbReference type="AlphaFoldDB" id="A0A4R7KB80"/>
<keyword evidence="4 7" id="KW-0813">Transport</keyword>
<accession>A0A4R7KB80</accession>
<dbReference type="InterPro" id="IPR028366">
    <property type="entry name" value="PhoU"/>
</dbReference>
<dbReference type="GO" id="GO:0006817">
    <property type="term" value="P:phosphate ion transport"/>
    <property type="evidence" value="ECO:0007669"/>
    <property type="project" value="UniProtKB-KW"/>
</dbReference>
<dbReference type="GO" id="GO:0005737">
    <property type="term" value="C:cytoplasm"/>
    <property type="evidence" value="ECO:0007669"/>
    <property type="project" value="UniProtKB-SubCell"/>
</dbReference>
<dbReference type="InterPro" id="IPR026022">
    <property type="entry name" value="PhoU_dom"/>
</dbReference>
<feature type="domain" description="PhoU" evidence="8">
    <location>
        <begin position="120"/>
        <end position="205"/>
    </location>
</feature>
<evidence type="ECO:0000313" key="9">
    <source>
        <dbReference type="EMBL" id="TDT51238.1"/>
    </source>
</evidence>
<protein>
    <recommendedName>
        <fullName evidence="7">Phosphate-specific transport system accessory protein PhoU</fullName>
    </recommendedName>
</protein>
<reference evidence="9 10" key="1">
    <citation type="submission" date="2019-03" db="EMBL/GenBank/DDBJ databases">
        <title>Genomic Encyclopedia of Type Strains, Phase IV (KMG-IV): sequencing the most valuable type-strain genomes for metagenomic binning, comparative biology and taxonomic classification.</title>
        <authorList>
            <person name="Goeker M."/>
        </authorList>
    </citation>
    <scope>NUCLEOTIDE SEQUENCE [LARGE SCALE GENOMIC DNA]</scope>
    <source>
        <strain evidence="9 10">DSM 24455</strain>
    </source>
</reference>
<dbReference type="Proteomes" id="UP000295325">
    <property type="component" value="Unassembled WGS sequence"/>
</dbReference>
<comment type="subunit">
    <text evidence="3 7">Homodimer.</text>
</comment>
<keyword evidence="10" id="KW-1185">Reference proteome</keyword>
<comment type="similarity">
    <text evidence="2 7">Belongs to the PhoU family.</text>
</comment>
<dbReference type="Pfam" id="PF01895">
    <property type="entry name" value="PhoU"/>
    <property type="match status" value="2"/>
</dbReference>
<dbReference type="NCBIfam" id="TIGR02135">
    <property type="entry name" value="phoU_full"/>
    <property type="match status" value="1"/>
</dbReference>
<sequence>MVREHFTHQIEEIKRKVLRMGSMVENIINIAVTALKEQNAEMAKKVYIEDDEIDAMELEIEEQCMRLLALQQPIAKDLRTITTALKIITDLERMGDHAVNIAKIVIEIGKEPLIKPLVDIPKMADMAQEMVRLSLDAFVKEDKALARKVAEMDEEVDKIYEEILKDVLELITAKKDTIRQGTKLLFIGRYLERIADHTTNVCERTIYMITGKLEEIN</sequence>
<comment type="function">
    <text evidence="7">Plays a role in the regulation of phosphate uptake.</text>
</comment>
<evidence type="ECO:0000256" key="6">
    <source>
        <dbReference type="ARBA" id="ARBA00022592"/>
    </source>
</evidence>
<dbReference type="GO" id="GO:0045936">
    <property type="term" value="P:negative regulation of phosphate metabolic process"/>
    <property type="evidence" value="ECO:0007669"/>
    <property type="project" value="InterPro"/>
</dbReference>
<organism evidence="9 10">
    <name type="scientific">Fonticella tunisiensis</name>
    <dbReference type="NCBI Taxonomy" id="1096341"/>
    <lineage>
        <taxon>Bacteria</taxon>
        <taxon>Bacillati</taxon>
        <taxon>Bacillota</taxon>
        <taxon>Clostridia</taxon>
        <taxon>Eubacteriales</taxon>
        <taxon>Clostridiaceae</taxon>
        <taxon>Fonticella</taxon>
    </lineage>
</organism>
<keyword evidence="6 7" id="KW-0592">Phosphate transport</keyword>
<evidence type="ECO:0000259" key="8">
    <source>
        <dbReference type="Pfam" id="PF01895"/>
    </source>
</evidence>
<dbReference type="SUPFAM" id="SSF109755">
    <property type="entry name" value="PhoU-like"/>
    <property type="match status" value="1"/>
</dbReference>
<dbReference type="EMBL" id="SOAZ01000020">
    <property type="protein sequence ID" value="TDT51238.1"/>
    <property type="molecule type" value="Genomic_DNA"/>
</dbReference>
<gene>
    <name evidence="9" type="ORF">EDD71_12019</name>
</gene>
<dbReference type="Gene3D" id="1.20.58.220">
    <property type="entry name" value="Phosphate transport system protein phou homolog 2, domain 2"/>
    <property type="match status" value="1"/>
</dbReference>
<evidence type="ECO:0000313" key="10">
    <source>
        <dbReference type="Proteomes" id="UP000295325"/>
    </source>
</evidence>
<keyword evidence="5 7" id="KW-0963">Cytoplasm</keyword>
<dbReference type="FunFam" id="1.20.58.220:FF:000004">
    <property type="entry name" value="Phosphate-specific transport system accessory protein PhoU"/>
    <property type="match status" value="1"/>
</dbReference>
<dbReference type="InterPro" id="IPR038078">
    <property type="entry name" value="PhoU-like_sf"/>
</dbReference>
<dbReference type="PANTHER" id="PTHR42930">
    <property type="entry name" value="PHOSPHATE-SPECIFIC TRANSPORT SYSTEM ACCESSORY PROTEIN PHOU"/>
    <property type="match status" value="1"/>
</dbReference>
<evidence type="ECO:0000256" key="5">
    <source>
        <dbReference type="ARBA" id="ARBA00022490"/>
    </source>
</evidence>
<evidence type="ECO:0000256" key="1">
    <source>
        <dbReference type="ARBA" id="ARBA00004496"/>
    </source>
</evidence>
<comment type="caution">
    <text evidence="9">The sequence shown here is derived from an EMBL/GenBank/DDBJ whole genome shotgun (WGS) entry which is preliminary data.</text>
</comment>
<comment type="subcellular location">
    <subcellularLocation>
        <location evidence="1 7">Cytoplasm</location>
    </subcellularLocation>
</comment>
<name>A0A4R7KB80_9CLOT</name>
<feature type="domain" description="PhoU" evidence="8">
    <location>
        <begin position="17"/>
        <end position="105"/>
    </location>
</feature>
<evidence type="ECO:0000256" key="4">
    <source>
        <dbReference type="ARBA" id="ARBA00022448"/>
    </source>
</evidence>
<dbReference type="GO" id="GO:0030643">
    <property type="term" value="P:intracellular phosphate ion homeostasis"/>
    <property type="evidence" value="ECO:0007669"/>
    <property type="project" value="InterPro"/>
</dbReference>
<proteinExistence type="inferred from homology"/>
<dbReference type="PIRSF" id="PIRSF003107">
    <property type="entry name" value="PhoU"/>
    <property type="match status" value="1"/>
</dbReference>